<dbReference type="InterPro" id="IPR051646">
    <property type="entry name" value="NatB_acetyltransferase_subunit"/>
</dbReference>
<reference evidence="4 5" key="1">
    <citation type="journal article" date="2021" name="DNA Res.">
        <title>Genome analysis of Candida subhashii reveals its hybrid nature and dual mitochondrial genome conformations.</title>
        <authorList>
            <person name="Mixao V."/>
            <person name="Hegedusova E."/>
            <person name="Saus E."/>
            <person name="Pryszcz L.P."/>
            <person name="Cillingova A."/>
            <person name="Nosek J."/>
            <person name="Gabaldon T."/>
        </authorList>
    </citation>
    <scope>NUCLEOTIDE SEQUENCE [LARGE SCALE GENOMIC DNA]</scope>
    <source>
        <strain evidence="4 5">CBS 10753</strain>
    </source>
</reference>
<accession>A0A8J5V285</accession>
<dbReference type="Proteomes" id="UP000694255">
    <property type="component" value="Unassembled WGS sequence"/>
</dbReference>
<name>A0A8J5V285_9ASCO</name>
<evidence type="ECO:0000256" key="2">
    <source>
        <dbReference type="ARBA" id="ARBA00023315"/>
    </source>
</evidence>
<organism evidence="4 5">
    <name type="scientific">[Candida] subhashii</name>
    <dbReference type="NCBI Taxonomy" id="561895"/>
    <lineage>
        <taxon>Eukaryota</taxon>
        <taxon>Fungi</taxon>
        <taxon>Dikarya</taxon>
        <taxon>Ascomycota</taxon>
        <taxon>Saccharomycotina</taxon>
        <taxon>Pichiomycetes</taxon>
        <taxon>Debaryomycetaceae</taxon>
        <taxon>Spathaspora</taxon>
    </lineage>
</organism>
<dbReference type="InterPro" id="IPR000182">
    <property type="entry name" value="GNAT_dom"/>
</dbReference>
<dbReference type="RefSeq" id="XP_049266357.1">
    <property type="nucleotide sequence ID" value="XM_049407731.1"/>
</dbReference>
<dbReference type="GO" id="GO:0004596">
    <property type="term" value="F:protein-N-terminal amino-acid acetyltransferase activity"/>
    <property type="evidence" value="ECO:0007669"/>
    <property type="project" value="TreeGrafter"/>
</dbReference>
<evidence type="ECO:0000313" key="5">
    <source>
        <dbReference type="Proteomes" id="UP000694255"/>
    </source>
</evidence>
<evidence type="ECO:0000259" key="3">
    <source>
        <dbReference type="PROSITE" id="PS51186"/>
    </source>
</evidence>
<dbReference type="OrthoDB" id="10264728at2759"/>
<protein>
    <submittedName>
        <fullName evidence="4">Naa20</fullName>
    </submittedName>
</protein>
<gene>
    <name evidence="4" type="ORF">J8A68_000381</name>
</gene>
<dbReference type="PANTHER" id="PTHR45910:SF1">
    <property type="entry name" value="N-ALPHA-ACETYLTRANSFERASE 20"/>
    <property type="match status" value="1"/>
</dbReference>
<dbReference type="GO" id="GO:0031416">
    <property type="term" value="C:NatB complex"/>
    <property type="evidence" value="ECO:0007669"/>
    <property type="project" value="TreeGrafter"/>
</dbReference>
<dbReference type="PANTHER" id="PTHR45910">
    <property type="entry name" value="N-ALPHA-ACETYLTRANSFERASE 20"/>
    <property type="match status" value="1"/>
</dbReference>
<comment type="caution">
    <text evidence="4">The sequence shown here is derived from an EMBL/GenBank/DDBJ whole genome shotgun (WGS) entry which is preliminary data.</text>
</comment>
<evidence type="ECO:0000313" key="4">
    <source>
        <dbReference type="EMBL" id="KAG7666125.1"/>
    </source>
</evidence>
<keyword evidence="1" id="KW-0808">Transferase</keyword>
<proteinExistence type="predicted"/>
<dbReference type="GeneID" id="73467182"/>
<dbReference type="AlphaFoldDB" id="A0A8J5V285"/>
<dbReference type="EMBL" id="JAGSYN010000043">
    <property type="protein sequence ID" value="KAG7666125.1"/>
    <property type="molecule type" value="Genomic_DNA"/>
</dbReference>
<evidence type="ECO:0000256" key="1">
    <source>
        <dbReference type="ARBA" id="ARBA00022679"/>
    </source>
</evidence>
<sequence length="196" mass="22825">MTSIKPFQIEDLFELNPVNLDPLTENFNISAYLQYLVEWPPLFFKSTEISAFNANGQDEISGYMMGKTEGKLSKKEWHTHITAVTIQDQYRRLGLASELCTELERLTSIKPYETLFVDLFVKVTNVIGRQLYEKLGYSVYRRVVGYYGRTAPMDRNQIDDEIDAFDMRKSLPRDVKKETVRENGDKVYVLPQEIVF</sequence>
<dbReference type="Pfam" id="PF00583">
    <property type="entry name" value="Acetyltransf_1"/>
    <property type="match status" value="1"/>
</dbReference>
<feature type="domain" description="N-acetyltransferase" evidence="3">
    <location>
        <begin position="2"/>
        <end position="172"/>
    </location>
</feature>
<keyword evidence="2" id="KW-0012">Acyltransferase</keyword>
<dbReference type="PROSITE" id="PS51186">
    <property type="entry name" value="GNAT"/>
    <property type="match status" value="1"/>
</dbReference>
<keyword evidence="5" id="KW-1185">Reference proteome</keyword>